<dbReference type="InterPro" id="IPR036388">
    <property type="entry name" value="WH-like_DNA-bd_sf"/>
</dbReference>
<dbReference type="InterPro" id="IPR009057">
    <property type="entry name" value="Homeodomain-like_sf"/>
</dbReference>
<evidence type="ECO:0000313" key="4">
    <source>
        <dbReference type="Proteomes" id="UP001353858"/>
    </source>
</evidence>
<evidence type="ECO:0000313" key="3">
    <source>
        <dbReference type="EMBL" id="KAK4881800.1"/>
    </source>
</evidence>
<protein>
    <submittedName>
        <fullName evidence="3">Uncharacterized protein</fullName>
    </submittedName>
</protein>
<feature type="region of interest" description="Disordered" evidence="2">
    <location>
        <begin position="54"/>
        <end position="73"/>
    </location>
</feature>
<name>A0AAN7P664_9COLE</name>
<dbReference type="EMBL" id="JARPUR010000002">
    <property type="protein sequence ID" value="KAK4881800.1"/>
    <property type="molecule type" value="Genomic_DNA"/>
</dbReference>
<feature type="compositionally biased region" description="Polar residues" evidence="2">
    <location>
        <begin position="64"/>
        <end position="73"/>
    </location>
</feature>
<sequence>MQRATRNLSRDKCVEIVILSNESLTNRELNRRYRVSHTTVSMVLERFLETHHHARRASQGRLRATNTVENRFL</sequence>
<comment type="subcellular location">
    <subcellularLocation>
        <location evidence="1">Nucleus</location>
    </subcellularLocation>
</comment>
<dbReference type="Proteomes" id="UP001353858">
    <property type="component" value="Unassembled WGS sequence"/>
</dbReference>
<dbReference type="AlphaFoldDB" id="A0AAN7P664"/>
<organism evidence="3 4">
    <name type="scientific">Aquatica leii</name>
    <dbReference type="NCBI Taxonomy" id="1421715"/>
    <lineage>
        <taxon>Eukaryota</taxon>
        <taxon>Metazoa</taxon>
        <taxon>Ecdysozoa</taxon>
        <taxon>Arthropoda</taxon>
        <taxon>Hexapoda</taxon>
        <taxon>Insecta</taxon>
        <taxon>Pterygota</taxon>
        <taxon>Neoptera</taxon>
        <taxon>Endopterygota</taxon>
        <taxon>Coleoptera</taxon>
        <taxon>Polyphaga</taxon>
        <taxon>Elateriformia</taxon>
        <taxon>Elateroidea</taxon>
        <taxon>Lampyridae</taxon>
        <taxon>Luciolinae</taxon>
        <taxon>Aquatica</taxon>
    </lineage>
</organism>
<comment type="caution">
    <text evidence="3">The sequence shown here is derived from an EMBL/GenBank/DDBJ whole genome shotgun (WGS) entry which is preliminary data.</text>
</comment>
<proteinExistence type="predicted"/>
<dbReference type="GO" id="GO:0005634">
    <property type="term" value="C:nucleus"/>
    <property type="evidence" value="ECO:0007669"/>
    <property type="project" value="UniProtKB-SubCell"/>
</dbReference>
<dbReference type="Gene3D" id="1.10.10.10">
    <property type="entry name" value="Winged helix-like DNA-binding domain superfamily/Winged helix DNA-binding domain"/>
    <property type="match status" value="1"/>
</dbReference>
<accession>A0AAN7P664</accession>
<reference evidence="4" key="1">
    <citation type="submission" date="2023-01" db="EMBL/GenBank/DDBJ databases">
        <title>Key to firefly adult light organ development and bioluminescence: homeobox transcription factors regulate luciferase expression and transportation to peroxisome.</title>
        <authorList>
            <person name="Fu X."/>
        </authorList>
    </citation>
    <scope>NUCLEOTIDE SEQUENCE [LARGE SCALE GENOMIC DNA]</scope>
</reference>
<evidence type="ECO:0000256" key="2">
    <source>
        <dbReference type="SAM" id="MobiDB-lite"/>
    </source>
</evidence>
<keyword evidence="4" id="KW-1185">Reference proteome</keyword>
<gene>
    <name evidence="3" type="ORF">RN001_005119</name>
</gene>
<dbReference type="SUPFAM" id="SSF46689">
    <property type="entry name" value="Homeodomain-like"/>
    <property type="match status" value="1"/>
</dbReference>
<evidence type="ECO:0000256" key="1">
    <source>
        <dbReference type="ARBA" id="ARBA00004123"/>
    </source>
</evidence>